<protein>
    <submittedName>
        <fullName evidence="1">Uncharacterized protein</fullName>
    </submittedName>
</protein>
<name>A0A8J3IA93_9CHLR</name>
<reference evidence="1" key="1">
    <citation type="submission" date="2020-10" db="EMBL/GenBank/DDBJ databases">
        <title>Taxonomic study of unclassified bacteria belonging to the class Ktedonobacteria.</title>
        <authorList>
            <person name="Yabe S."/>
            <person name="Wang C.M."/>
            <person name="Zheng Y."/>
            <person name="Sakai Y."/>
            <person name="Cavaletti L."/>
            <person name="Monciardini P."/>
            <person name="Donadio S."/>
        </authorList>
    </citation>
    <scope>NUCLEOTIDE SEQUENCE</scope>
    <source>
        <strain evidence="1">SOSP1-1</strain>
    </source>
</reference>
<keyword evidence="2" id="KW-1185">Reference proteome</keyword>
<dbReference type="RefSeq" id="WP_220198058.1">
    <property type="nucleotide sequence ID" value="NZ_BNJF01000004.1"/>
</dbReference>
<accession>A0A8J3IA93</accession>
<dbReference type="Proteomes" id="UP000612362">
    <property type="component" value="Unassembled WGS sequence"/>
</dbReference>
<dbReference type="EMBL" id="BNJF01000004">
    <property type="protein sequence ID" value="GHO48907.1"/>
    <property type="molecule type" value="Genomic_DNA"/>
</dbReference>
<dbReference type="AlphaFoldDB" id="A0A8J3IA93"/>
<sequence length="80" mass="9303">MIQENMEQIQQEAFAQGQQMRQWHNQQQRVVSNEALAILAADFAQISLFQSNQRMNVVAVHERAGVCIRAFLEGYRSRRP</sequence>
<proteinExistence type="predicted"/>
<dbReference type="PROSITE" id="PS50096">
    <property type="entry name" value="IQ"/>
    <property type="match status" value="1"/>
</dbReference>
<comment type="caution">
    <text evidence="1">The sequence shown here is derived from an EMBL/GenBank/DDBJ whole genome shotgun (WGS) entry which is preliminary data.</text>
</comment>
<evidence type="ECO:0000313" key="2">
    <source>
        <dbReference type="Proteomes" id="UP000612362"/>
    </source>
</evidence>
<gene>
    <name evidence="1" type="ORF">KSX_70700</name>
</gene>
<evidence type="ECO:0000313" key="1">
    <source>
        <dbReference type="EMBL" id="GHO48907.1"/>
    </source>
</evidence>
<organism evidence="1 2">
    <name type="scientific">Ktedonospora formicarum</name>
    <dbReference type="NCBI Taxonomy" id="2778364"/>
    <lineage>
        <taxon>Bacteria</taxon>
        <taxon>Bacillati</taxon>
        <taxon>Chloroflexota</taxon>
        <taxon>Ktedonobacteria</taxon>
        <taxon>Ktedonobacterales</taxon>
        <taxon>Ktedonobacteraceae</taxon>
        <taxon>Ktedonospora</taxon>
    </lineage>
</organism>